<dbReference type="RefSeq" id="WP_123207302.1">
    <property type="nucleotide sequence ID" value="NZ_RBEE01000044.1"/>
</dbReference>
<organism evidence="3 4">
    <name type="scientific">Pedobacter jejuensis</name>
    <dbReference type="NCBI Taxonomy" id="1268550"/>
    <lineage>
        <taxon>Bacteria</taxon>
        <taxon>Pseudomonadati</taxon>
        <taxon>Bacteroidota</taxon>
        <taxon>Sphingobacteriia</taxon>
        <taxon>Sphingobacteriales</taxon>
        <taxon>Sphingobacteriaceae</taxon>
        <taxon>Pedobacter</taxon>
    </lineage>
</organism>
<dbReference type="GO" id="GO:0008757">
    <property type="term" value="F:S-adenosylmethionine-dependent methyltransferase activity"/>
    <property type="evidence" value="ECO:0007669"/>
    <property type="project" value="InterPro"/>
</dbReference>
<accession>A0A3N0BPB8</accession>
<reference evidence="3 4" key="1">
    <citation type="submission" date="2018-10" db="EMBL/GenBank/DDBJ databases">
        <title>Genome sequencing of Pedobacter jejuensis TNB23.</title>
        <authorList>
            <person name="Cho Y.-J."/>
            <person name="Cho A."/>
            <person name="Kim O.-S."/>
        </authorList>
    </citation>
    <scope>NUCLEOTIDE SEQUENCE [LARGE SCALE GENOMIC DNA]</scope>
    <source>
        <strain evidence="3 4">TNB23</strain>
    </source>
</reference>
<keyword evidence="3" id="KW-0808">Transferase</keyword>
<feature type="transmembrane region" description="Helical" evidence="1">
    <location>
        <begin position="21"/>
        <end position="39"/>
    </location>
</feature>
<keyword evidence="3" id="KW-0489">Methyltransferase</keyword>
<name>A0A3N0BPB8_9SPHI</name>
<dbReference type="GO" id="GO:0032259">
    <property type="term" value="P:methylation"/>
    <property type="evidence" value="ECO:0007669"/>
    <property type="project" value="UniProtKB-KW"/>
</dbReference>
<sequence length="252" mass="29490">MEQIRKPFQGVLNIVRFNWHFYAIAIILILGMLYIANFFERPYIHFIYIFCSLSFASICSSLLASLYIYDCSGFYLLKWIDKNNQEKIIVNINAGFDETSYLLQEKYKNAKLIALDFYNPLKHTEVSIKRARKAYPPFPNTMHTKTSSIALETNSVDKIFVILAAHEIRDEIERTNFFLELNRIIKPEGQIYVTEHLRDFKNFLAFNIGAFHFHSKSAWLQNFNNANLNIKKEIKLTPFISTFTLDKDGNSL</sequence>
<dbReference type="Proteomes" id="UP000274046">
    <property type="component" value="Unassembled WGS sequence"/>
</dbReference>
<keyword evidence="1" id="KW-0472">Membrane</keyword>
<evidence type="ECO:0000259" key="2">
    <source>
        <dbReference type="Pfam" id="PF08241"/>
    </source>
</evidence>
<evidence type="ECO:0000313" key="3">
    <source>
        <dbReference type="EMBL" id="RNL50188.1"/>
    </source>
</evidence>
<evidence type="ECO:0000313" key="4">
    <source>
        <dbReference type="Proteomes" id="UP000274046"/>
    </source>
</evidence>
<keyword evidence="1" id="KW-1133">Transmembrane helix</keyword>
<proteinExistence type="predicted"/>
<comment type="caution">
    <text evidence="3">The sequence shown here is derived from an EMBL/GenBank/DDBJ whole genome shotgun (WGS) entry which is preliminary data.</text>
</comment>
<dbReference type="SUPFAM" id="SSF53335">
    <property type="entry name" value="S-adenosyl-L-methionine-dependent methyltransferases"/>
    <property type="match status" value="1"/>
</dbReference>
<dbReference type="Gene3D" id="3.40.50.150">
    <property type="entry name" value="Vaccinia Virus protein VP39"/>
    <property type="match status" value="1"/>
</dbReference>
<gene>
    <name evidence="3" type="ORF">D7004_18425</name>
</gene>
<feature type="transmembrane region" description="Helical" evidence="1">
    <location>
        <begin position="45"/>
        <end position="69"/>
    </location>
</feature>
<dbReference type="EMBL" id="RBEE01000044">
    <property type="protein sequence ID" value="RNL50188.1"/>
    <property type="molecule type" value="Genomic_DNA"/>
</dbReference>
<dbReference type="OrthoDB" id="9810615at2"/>
<feature type="domain" description="Methyltransferase type 11" evidence="2">
    <location>
        <begin position="110"/>
        <end position="192"/>
    </location>
</feature>
<protein>
    <submittedName>
        <fullName evidence="3">Methyltransferase domain-containing protein</fullName>
    </submittedName>
</protein>
<keyword evidence="4" id="KW-1185">Reference proteome</keyword>
<evidence type="ECO:0000256" key="1">
    <source>
        <dbReference type="SAM" id="Phobius"/>
    </source>
</evidence>
<dbReference type="InterPro" id="IPR029063">
    <property type="entry name" value="SAM-dependent_MTases_sf"/>
</dbReference>
<dbReference type="Pfam" id="PF08241">
    <property type="entry name" value="Methyltransf_11"/>
    <property type="match status" value="1"/>
</dbReference>
<keyword evidence="1" id="KW-0812">Transmembrane</keyword>
<dbReference type="AlphaFoldDB" id="A0A3N0BPB8"/>
<dbReference type="InterPro" id="IPR013216">
    <property type="entry name" value="Methyltransf_11"/>
</dbReference>